<reference evidence="3" key="2">
    <citation type="submission" date="2014-07" db="EMBL/GenBank/DDBJ databases">
        <authorList>
            <person name="Hull J."/>
        </authorList>
    </citation>
    <scope>NUCLEOTIDE SEQUENCE</scope>
</reference>
<feature type="signal peptide" evidence="2">
    <location>
        <begin position="1"/>
        <end position="24"/>
    </location>
</feature>
<evidence type="ECO:0000256" key="2">
    <source>
        <dbReference type="SAM" id="SignalP"/>
    </source>
</evidence>
<feature type="compositionally biased region" description="Low complexity" evidence="1">
    <location>
        <begin position="128"/>
        <end position="140"/>
    </location>
</feature>
<organism evidence="3">
    <name type="scientific">Lygus hesperus</name>
    <name type="common">Western plant bug</name>
    <dbReference type="NCBI Taxonomy" id="30085"/>
    <lineage>
        <taxon>Eukaryota</taxon>
        <taxon>Metazoa</taxon>
        <taxon>Ecdysozoa</taxon>
        <taxon>Arthropoda</taxon>
        <taxon>Hexapoda</taxon>
        <taxon>Insecta</taxon>
        <taxon>Pterygota</taxon>
        <taxon>Neoptera</taxon>
        <taxon>Paraneoptera</taxon>
        <taxon>Hemiptera</taxon>
        <taxon>Heteroptera</taxon>
        <taxon>Panheteroptera</taxon>
        <taxon>Cimicomorpha</taxon>
        <taxon>Miridae</taxon>
        <taxon>Mirini</taxon>
        <taxon>Lygus</taxon>
    </lineage>
</organism>
<feature type="region of interest" description="Disordered" evidence="1">
    <location>
        <begin position="120"/>
        <end position="140"/>
    </location>
</feature>
<gene>
    <name evidence="3" type="ORF">CM83_34945</name>
</gene>
<dbReference type="AlphaFoldDB" id="A0A0A9WZS7"/>
<sequence>SKMSWQKAELILLVACVTHMGVPGWGIPAQFSYAWSESNDQACNPPIKPDPTCTCWVYEAPGEPNYAEWFCNHQYPNGRPFQAQGGVNQPMVSMAQAQAQAQFLIPKQNPQMMQMPSNPFMNQGREISQGQQTSQGKMQQ</sequence>
<feature type="non-terminal residue" evidence="3">
    <location>
        <position position="1"/>
    </location>
</feature>
<name>A0A0A9WZS7_LYGHE</name>
<feature type="chain" id="PRO_5002050984" evidence="2">
    <location>
        <begin position="25"/>
        <end position="140"/>
    </location>
</feature>
<protein>
    <submittedName>
        <fullName evidence="3">Uncharacterized protein</fullName>
    </submittedName>
</protein>
<accession>A0A0A9WZS7</accession>
<reference evidence="3" key="1">
    <citation type="journal article" date="2014" name="PLoS ONE">
        <title>Transcriptome-Based Identification of ABC Transporters in the Western Tarnished Plant Bug Lygus hesperus.</title>
        <authorList>
            <person name="Hull J.J."/>
            <person name="Chaney K."/>
            <person name="Geib S.M."/>
            <person name="Fabrick J.A."/>
            <person name="Brent C.S."/>
            <person name="Walsh D."/>
            <person name="Lavine L.C."/>
        </authorList>
    </citation>
    <scope>NUCLEOTIDE SEQUENCE</scope>
</reference>
<dbReference type="EMBL" id="GBHO01029632">
    <property type="protein sequence ID" value="JAG13972.1"/>
    <property type="molecule type" value="Transcribed_RNA"/>
</dbReference>
<keyword evidence="2" id="KW-0732">Signal</keyword>
<proteinExistence type="predicted"/>
<evidence type="ECO:0000313" key="3">
    <source>
        <dbReference type="EMBL" id="JAG13972.1"/>
    </source>
</evidence>
<evidence type="ECO:0000256" key="1">
    <source>
        <dbReference type="SAM" id="MobiDB-lite"/>
    </source>
</evidence>